<evidence type="ECO:0000313" key="1">
    <source>
        <dbReference type="EMBL" id="MCC5464045.1"/>
    </source>
</evidence>
<protein>
    <submittedName>
        <fullName evidence="1">Uncharacterized protein</fullName>
    </submittedName>
</protein>
<proteinExistence type="predicted"/>
<accession>A0ABS8HLK2</accession>
<evidence type="ECO:0000313" key="2">
    <source>
        <dbReference type="Proteomes" id="UP001165492"/>
    </source>
</evidence>
<keyword evidence="2" id="KW-1185">Reference proteome</keyword>
<organism evidence="1 2">
    <name type="scientific">Pelosinus baikalensis</name>
    <dbReference type="NCBI Taxonomy" id="2892015"/>
    <lineage>
        <taxon>Bacteria</taxon>
        <taxon>Bacillati</taxon>
        <taxon>Bacillota</taxon>
        <taxon>Negativicutes</taxon>
        <taxon>Selenomonadales</taxon>
        <taxon>Sporomusaceae</taxon>
        <taxon>Pelosinus</taxon>
    </lineage>
</organism>
<dbReference type="EMBL" id="JAJHJB010000002">
    <property type="protein sequence ID" value="MCC5464045.1"/>
    <property type="molecule type" value="Genomic_DNA"/>
</dbReference>
<dbReference type="RefSeq" id="WP_229533569.1">
    <property type="nucleotide sequence ID" value="NZ_JAJHJB010000002.1"/>
</dbReference>
<sequence>MELASENKRQFDELGTVLMDMKDYLYNLELGCQRLSVRFHEVDKSQPIENLTQVMEGLGYYQKLLKSATILLDIDFSEALHEKISVASLFDRLGQIFTSIFEATENEDFSLLTDIIEYDLIPIISISQEMLGEVQGRYEERII</sequence>
<gene>
    <name evidence="1" type="ORF">LMF89_01555</name>
</gene>
<comment type="caution">
    <text evidence="1">The sequence shown here is derived from an EMBL/GenBank/DDBJ whole genome shotgun (WGS) entry which is preliminary data.</text>
</comment>
<name>A0ABS8HLK2_9FIRM</name>
<reference evidence="1" key="1">
    <citation type="submission" date="2021-11" db="EMBL/GenBank/DDBJ databases">
        <title>Description of a new species Pelosinus isolated from the bottom sediments of Lake Baikal.</title>
        <authorList>
            <person name="Zakharyuk A."/>
        </authorList>
    </citation>
    <scope>NUCLEOTIDE SEQUENCE</scope>
    <source>
        <strain evidence="1">Bkl1</strain>
    </source>
</reference>
<dbReference type="Proteomes" id="UP001165492">
    <property type="component" value="Unassembled WGS sequence"/>
</dbReference>